<reference evidence="2 3" key="1">
    <citation type="submission" date="2018-07" db="EMBL/GenBank/DDBJ databases">
        <title>High-quality-draft genome sequence of Gaiella occulta.</title>
        <authorList>
            <person name="Severino R."/>
            <person name="Froufe H.J.C."/>
            <person name="Rainey F.A."/>
            <person name="Barroso C."/>
            <person name="Albuquerque L."/>
            <person name="Lobo-Da-Cunha A."/>
            <person name="Da Costa M.S."/>
            <person name="Egas C."/>
        </authorList>
    </citation>
    <scope>NUCLEOTIDE SEQUENCE [LARGE SCALE GENOMIC DNA]</scope>
    <source>
        <strain evidence="2 3">F2-233</strain>
    </source>
</reference>
<comment type="caution">
    <text evidence="2">The sequence shown here is derived from an EMBL/GenBank/DDBJ whole genome shotgun (WGS) entry which is preliminary data.</text>
</comment>
<keyword evidence="1" id="KW-0812">Transmembrane</keyword>
<dbReference type="AlphaFoldDB" id="A0A7M2YUH2"/>
<gene>
    <name evidence="2" type="ORF">Gocc_2990</name>
</gene>
<protein>
    <submittedName>
        <fullName evidence="2">Uncharacterized protein</fullName>
    </submittedName>
</protein>
<keyword evidence="1" id="KW-0472">Membrane</keyword>
<evidence type="ECO:0000313" key="3">
    <source>
        <dbReference type="Proteomes" id="UP000254134"/>
    </source>
</evidence>
<evidence type="ECO:0000313" key="2">
    <source>
        <dbReference type="EMBL" id="RDI73390.1"/>
    </source>
</evidence>
<dbReference type="RefSeq" id="WP_114797372.1">
    <property type="nucleotide sequence ID" value="NZ_QQZY01000010.1"/>
</dbReference>
<feature type="transmembrane region" description="Helical" evidence="1">
    <location>
        <begin position="48"/>
        <end position="69"/>
    </location>
</feature>
<name>A0A7M2YUH2_9ACTN</name>
<keyword evidence="1" id="KW-1133">Transmembrane helix</keyword>
<evidence type="ECO:0000256" key="1">
    <source>
        <dbReference type="SAM" id="Phobius"/>
    </source>
</evidence>
<keyword evidence="3" id="KW-1185">Reference proteome</keyword>
<organism evidence="2 3">
    <name type="scientific">Gaiella occulta</name>
    <dbReference type="NCBI Taxonomy" id="1002870"/>
    <lineage>
        <taxon>Bacteria</taxon>
        <taxon>Bacillati</taxon>
        <taxon>Actinomycetota</taxon>
        <taxon>Thermoleophilia</taxon>
        <taxon>Gaiellales</taxon>
        <taxon>Gaiellaceae</taxon>
        <taxon>Gaiella</taxon>
    </lineage>
</organism>
<dbReference type="EMBL" id="QQZY01000010">
    <property type="protein sequence ID" value="RDI73390.1"/>
    <property type="molecule type" value="Genomic_DNA"/>
</dbReference>
<reference evidence="3" key="2">
    <citation type="journal article" date="2019" name="MicrobiologyOpen">
        <title>High-quality draft genome sequence of Gaiella occulta isolated from a 150 meter deep mineral water borehole and comparison with the genome sequences of other deep-branching lineages of the phylum Actinobacteria.</title>
        <authorList>
            <person name="Severino R."/>
            <person name="Froufe H.J.C."/>
            <person name="Barroso C."/>
            <person name="Albuquerque L."/>
            <person name="Lobo-da-Cunha A."/>
            <person name="da Costa M.S."/>
            <person name="Egas C."/>
        </authorList>
    </citation>
    <scope>NUCLEOTIDE SEQUENCE [LARGE SCALE GENOMIC DNA]</scope>
    <source>
        <strain evidence="3">F2-233</strain>
    </source>
</reference>
<dbReference type="Proteomes" id="UP000254134">
    <property type="component" value="Unassembled WGS sequence"/>
</dbReference>
<sequence length="451" mass="48852">MTVEYERDEQLGAALRELDLPPLPADFYPLLRRRLDAERAARAARRRVVLAAAALLLAGSAAAAVLLALPARAPLAPSEALAGRVKVRVIAAFGSAQTLRARLVTAIPGPDGTRTSISATVVLSARGDYRWSERVPTRRGAPPERNESSFDAAAGVGRSFSAGGEFKRPSGEEYQGLAAGSPDAYNESPFLGQLRAVVRSVREEGRLRVREVRIGGRPAWRVALPLTRYLAGNPGGVSPSLSPDRLIVVIDRESGFPLRIVEQRRGRVLSETRVLSLRLDEPVAPGTFRLHYPPGTELRRREDVGFRRLPLSRAGSVVGYRPLVPGWLPAGFRLAQVSVARGTLPTALGANPPSRGVVSLVYRHGFEQLIVTTRARTRGGWHDPFASPWLRFRPRRLTLQEGALAGARAELVVDGRTTPHLWALGTHLVITVAGDATPAELVRVASSLHPR</sequence>
<accession>A0A7M2YUH2</accession>
<proteinExistence type="predicted"/>
<dbReference type="OrthoDB" id="9764149at2"/>